<keyword evidence="8" id="KW-1185">Reference proteome</keyword>
<feature type="region of interest" description="Disordered" evidence="5">
    <location>
        <begin position="1"/>
        <end position="25"/>
    </location>
</feature>
<dbReference type="InterPro" id="IPR013083">
    <property type="entry name" value="Znf_RING/FYVE/PHD"/>
</dbReference>
<feature type="region of interest" description="Disordered" evidence="5">
    <location>
        <begin position="42"/>
        <end position="116"/>
    </location>
</feature>
<evidence type="ECO:0000313" key="8">
    <source>
        <dbReference type="Proteomes" id="UP001217754"/>
    </source>
</evidence>
<dbReference type="GO" id="GO:0061630">
    <property type="term" value="F:ubiquitin protein ligase activity"/>
    <property type="evidence" value="ECO:0007669"/>
    <property type="project" value="UniProtKB-EC"/>
</dbReference>
<keyword evidence="7" id="KW-0012">Acyltransferase</keyword>
<feature type="region of interest" description="Disordered" evidence="5">
    <location>
        <begin position="211"/>
        <end position="246"/>
    </location>
</feature>
<name>A0AAF0EX03_9BASI</name>
<dbReference type="InterPro" id="IPR001841">
    <property type="entry name" value="Znf_RING"/>
</dbReference>
<dbReference type="PANTHER" id="PTHR45969:SF71">
    <property type="entry name" value="CHROMOSOME UNDETERMINED SCAFFOLD_5, WHOLE GENOME SHOTGUN SEQUENCE"/>
    <property type="match status" value="1"/>
</dbReference>
<dbReference type="RefSeq" id="XP_060121468.1">
    <property type="nucleotide sequence ID" value="XM_060265485.1"/>
</dbReference>
<dbReference type="GeneID" id="85225178"/>
<organism evidence="7 8">
    <name type="scientific">Malassezia japonica</name>
    <dbReference type="NCBI Taxonomy" id="223818"/>
    <lineage>
        <taxon>Eukaryota</taxon>
        <taxon>Fungi</taxon>
        <taxon>Dikarya</taxon>
        <taxon>Basidiomycota</taxon>
        <taxon>Ustilaginomycotina</taxon>
        <taxon>Malasseziomycetes</taxon>
        <taxon>Malasseziales</taxon>
        <taxon>Malasseziaceae</taxon>
        <taxon>Malassezia</taxon>
    </lineage>
</organism>
<dbReference type="Proteomes" id="UP001217754">
    <property type="component" value="Chromosome 2"/>
</dbReference>
<evidence type="ECO:0000256" key="2">
    <source>
        <dbReference type="ARBA" id="ARBA00022771"/>
    </source>
</evidence>
<evidence type="ECO:0000256" key="3">
    <source>
        <dbReference type="ARBA" id="ARBA00022833"/>
    </source>
</evidence>
<feature type="region of interest" description="Disordered" evidence="5">
    <location>
        <begin position="511"/>
        <end position="552"/>
    </location>
</feature>
<evidence type="ECO:0000259" key="6">
    <source>
        <dbReference type="PROSITE" id="PS50089"/>
    </source>
</evidence>
<feature type="compositionally biased region" description="Polar residues" evidence="5">
    <location>
        <begin position="1"/>
        <end position="13"/>
    </location>
</feature>
<evidence type="ECO:0000313" key="7">
    <source>
        <dbReference type="EMBL" id="WFD38571.1"/>
    </source>
</evidence>
<dbReference type="PANTHER" id="PTHR45969">
    <property type="entry name" value="RING ZINC FINGER PROTEIN-RELATED"/>
    <property type="match status" value="1"/>
</dbReference>
<keyword evidence="2 4" id="KW-0863">Zinc-finger</keyword>
<dbReference type="EMBL" id="CP119959">
    <property type="protein sequence ID" value="WFD38571.1"/>
    <property type="molecule type" value="Genomic_DNA"/>
</dbReference>
<feature type="compositionally biased region" description="Low complexity" evidence="5">
    <location>
        <begin position="231"/>
        <end position="242"/>
    </location>
</feature>
<sequence length="589" mass="63782">MPDSPTSNGSRTSFAGPRADTNVDIGAHGVPIVTIRSPQLTGSIHSEPEESAWSHAFGSIAVDAPEPSGRHNQECPDTEGGPLTDPPNADAQEAEPVQPHAEAVPPSEASTDPSEALPSLRSIFCALVNRIRESFASAPTGEEPIVLTPDNDATTAPPLDREATAPSVAEHGMQEETDAGERDTPAMPPTTEAETPARGLSIRLLDVGTSPLRPALRHPSSDEHTERDTQPASDAPPEASAETTDTPRPAQFLLYIPRAASPFPFGFLYDAESSMAWPILDHDSSGIADGQPRTVHVVGLPFHMTFAFRNAEPEERPDPARAASYVKSLEPVDAELRLRMSRFGISDIGLYSGFDVADGPVTGCGICLEPYASDDRPAWFAGEEQSANESVVVVPCHGHHTLHRACLQGWLENTAPGKWSCPFCRTNLHKCAEEKELVSLREHVRAKERTQGWRCDAPACLPCYEDDPSASRTMGNVGMEWVTMLPCRHEVHMDCLCTGMSVETCESLEADDYDTGSESDSDLDTPCDMSLSHASLQPPQPPHASPVPEKHNTVGKWVTCPSCRKDAWAQLPVRQRPWRSLESSIQIPM</sequence>
<gene>
    <name evidence="7" type="ORF">MJAP1_001529</name>
</gene>
<evidence type="ECO:0000256" key="4">
    <source>
        <dbReference type="PROSITE-ProRule" id="PRU00175"/>
    </source>
</evidence>
<protein>
    <submittedName>
        <fullName evidence="7">RING-type E3 ubiquitin transferase</fullName>
        <ecNumber evidence="7">2.3.2.27</ecNumber>
    </submittedName>
</protein>
<keyword evidence="1" id="KW-0479">Metal-binding</keyword>
<dbReference type="AlphaFoldDB" id="A0AAF0EX03"/>
<dbReference type="CDD" id="cd16448">
    <property type="entry name" value="RING-H2"/>
    <property type="match status" value="1"/>
</dbReference>
<dbReference type="SMART" id="SM00184">
    <property type="entry name" value="RING"/>
    <property type="match status" value="2"/>
</dbReference>
<evidence type="ECO:0000256" key="1">
    <source>
        <dbReference type="ARBA" id="ARBA00022723"/>
    </source>
</evidence>
<evidence type="ECO:0000256" key="5">
    <source>
        <dbReference type="SAM" id="MobiDB-lite"/>
    </source>
</evidence>
<dbReference type="SUPFAM" id="SSF57850">
    <property type="entry name" value="RING/U-box"/>
    <property type="match status" value="1"/>
</dbReference>
<dbReference type="Pfam" id="PF13639">
    <property type="entry name" value="zf-RING_2"/>
    <property type="match status" value="1"/>
</dbReference>
<dbReference type="Gene3D" id="3.30.40.10">
    <property type="entry name" value="Zinc/RING finger domain, C3HC4 (zinc finger)"/>
    <property type="match status" value="1"/>
</dbReference>
<accession>A0AAF0EX03</accession>
<reference evidence="7" key="1">
    <citation type="submission" date="2023-03" db="EMBL/GenBank/DDBJ databases">
        <title>Mating type loci evolution in Malassezia.</title>
        <authorList>
            <person name="Coelho M.A."/>
        </authorList>
    </citation>
    <scope>NUCLEOTIDE SEQUENCE</scope>
    <source>
        <strain evidence="7">CBS 9431</strain>
    </source>
</reference>
<dbReference type="PROSITE" id="PS50089">
    <property type="entry name" value="ZF_RING_2"/>
    <property type="match status" value="1"/>
</dbReference>
<proteinExistence type="predicted"/>
<feature type="compositionally biased region" description="Basic and acidic residues" evidence="5">
    <location>
        <begin position="219"/>
        <end position="229"/>
    </location>
</feature>
<keyword evidence="3" id="KW-0862">Zinc</keyword>
<keyword evidence="7" id="KW-0808">Transferase</keyword>
<feature type="region of interest" description="Disordered" evidence="5">
    <location>
        <begin position="141"/>
        <end position="199"/>
    </location>
</feature>
<feature type="domain" description="RING-type" evidence="6">
    <location>
        <begin position="364"/>
        <end position="425"/>
    </location>
</feature>
<dbReference type="EC" id="2.3.2.27" evidence="7"/>
<dbReference type="GO" id="GO:0008270">
    <property type="term" value="F:zinc ion binding"/>
    <property type="evidence" value="ECO:0007669"/>
    <property type="project" value="UniProtKB-KW"/>
</dbReference>
<feature type="compositionally biased region" description="Acidic residues" evidence="5">
    <location>
        <begin position="511"/>
        <end position="525"/>
    </location>
</feature>